<feature type="signal peptide" evidence="5">
    <location>
        <begin position="1"/>
        <end position="17"/>
    </location>
</feature>
<gene>
    <name evidence="6" type="ORF">PFLUV_G00206590</name>
</gene>
<evidence type="ECO:0000256" key="3">
    <source>
        <dbReference type="ARBA" id="ARBA00012036"/>
    </source>
</evidence>
<dbReference type="GO" id="GO:0004531">
    <property type="term" value="F:deoxyribonuclease II activity"/>
    <property type="evidence" value="ECO:0007669"/>
    <property type="project" value="UniProtKB-EC"/>
</dbReference>
<dbReference type="GO" id="GO:0006309">
    <property type="term" value="P:apoptotic DNA fragmentation"/>
    <property type="evidence" value="ECO:0007669"/>
    <property type="project" value="TreeGrafter"/>
</dbReference>
<keyword evidence="4" id="KW-0378">Hydrolase</keyword>
<dbReference type="EMBL" id="VHII01000017">
    <property type="protein sequence ID" value="KAF1377991.1"/>
    <property type="molecule type" value="Genomic_DNA"/>
</dbReference>
<dbReference type="AlphaFoldDB" id="A0A6A5DUR9"/>
<comment type="similarity">
    <text evidence="2">Belongs to the DNase II family.</text>
</comment>
<sequence length="118" mass="13792">MWRIFLTICLLCWSADGQVREVRCRNESDEPVDWYIIYKAPKLNNIGTTGLEYIYIDPNGKKKETLTTDLTYKPINHPNGVLANTLRPIFTTSMVRIMFKLKLCFYFDKNETMTQTDG</sequence>
<organism evidence="6 7">
    <name type="scientific">Perca fluviatilis</name>
    <name type="common">European perch</name>
    <dbReference type="NCBI Taxonomy" id="8168"/>
    <lineage>
        <taxon>Eukaryota</taxon>
        <taxon>Metazoa</taxon>
        <taxon>Chordata</taxon>
        <taxon>Craniata</taxon>
        <taxon>Vertebrata</taxon>
        <taxon>Euteleostomi</taxon>
        <taxon>Actinopterygii</taxon>
        <taxon>Neopterygii</taxon>
        <taxon>Teleostei</taxon>
        <taxon>Neoteleostei</taxon>
        <taxon>Acanthomorphata</taxon>
        <taxon>Eupercaria</taxon>
        <taxon>Perciformes</taxon>
        <taxon>Percoidei</taxon>
        <taxon>Percidae</taxon>
        <taxon>Percinae</taxon>
        <taxon>Perca</taxon>
    </lineage>
</organism>
<evidence type="ECO:0000256" key="5">
    <source>
        <dbReference type="SAM" id="SignalP"/>
    </source>
</evidence>
<keyword evidence="5" id="KW-0732">Signal</keyword>
<name>A0A6A5DUR9_PERFL</name>
<evidence type="ECO:0000313" key="7">
    <source>
        <dbReference type="Proteomes" id="UP000465112"/>
    </source>
</evidence>
<evidence type="ECO:0000256" key="1">
    <source>
        <dbReference type="ARBA" id="ARBA00000447"/>
    </source>
</evidence>
<keyword evidence="7" id="KW-1185">Reference proteome</keyword>
<evidence type="ECO:0000256" key="4">
    <source>
        <dbReference type="ARBA" id="ARBA00022801"/>
    </source>
</evidence>
<dbReference type="Proteomes" id="UP000465112">
    <property type="component" value="Chromosome 17"/>
</dbReference>
<proteinExistence type="inferred from homology"/>
<dbReference type="EC" id="3.1.22.1" evidence="3"/>
<accession>A0A6A5DUR9</accession>
<dbReference type="PANTHER" id="PTHR10858:SF23">
    <property type="entry name" value="DEOXYRIBONUCLEASE II"/>
    <property type="match status" value="1"/>
</dbReference>
<feature type="chain" id="PRO_5025658472" description="deoxyribonuclease II" evidence="5">
    <location>
        <begin position="18"/>
        <end position="118"/>
    </location>
</feature>
<dbReference type="PANTHER" id="PTHR10858">
    <property type="entry name" value="DEOXYRIBONUCLEASE II"/>
    <property type="match status" value="1"/>
</dbReference>
<protein>
    <recommendedName>
        <fullName evidence="3">deoxyribonuclease II</fullName>
        <ecNumber evidence="3">3.1.22.1</ecNumber>
    </recommendedName>
</protein>
<dbReference type="Pfam" id="PF03265">
    <property type="entry name" value="DNase_II"/>
    <property type="match status" value="1"/>
</dbReference>
<reference evidence="6 7" key="1">
    <citation type="submission" date="2019-06" db="EMBL/GenBank/DDBJ databases">
        <title>A chromosome-scale genome assembly of the European perch, Perca fluviatilis.</title>
        <authorList>
            <person name="Roques C."/>
            <person name="Zahm M."/>
            <person name="Cabau C."/>
            <person name="Klopp C."/>
            <person name="Bouchez O."/>
            <person name="Donnadieu C."/>
            <person name="Kuhl H."/>
            <person name="Gislard M."/>
            <person name="Guendouz S."/>
            <person name="Journot L."/>
            <person name="Haffray P."/>
            <person name="Bestin A."/>
            <person name="Morvezen R."/>
            <person name="Feron R."/>
            <person name="Wen M."/>
            <person name="Jouanno E."/>
            <person name="Herpin A."/>
            <person name="Schartl M."/>
            <person name="Postlethwait J."/>
            <person name="Schaerlinger B."/>
            <person name="Chardard D."/>
            <person name="Lecocq T."/>
            <person name="Poncet C."/>
            <person name="Jaffrelo L."/>
            <person name="Lampietro C."/>
            <person name="Guiguen Y."/>
        </authorList>
    </citation>
    <scope>NUCLEOTIDE SEQUENCE [LARGE SCALE GENOMIC DNA]</scope>
    <source>
        <tissue evidence="6">Blood</tissue>
    </source>
</reference>
<evidence type="ECO:0000313" key="6">
    <source>
        <dbReference type="EMBL" id="KAF1377991.1"/>
    </source>
</evidence>
<comment type="catalytic activity">
    <reaction evidence="1">
        <text>Endonucleolytic cleavage to nucleoside 3'-phosphates and 3'-phosphooligonucleotide end-products.</text>
        <dbReference type="EC" id="3.1.22.1"/>
    </reaction>
</comment>
<dbReference type="InterPro" id="IPR004947">
    <property type="entry name" value="DNase_II"/>
</dbReference>
<evidence type="ECO:0000256" key="2">
    <source>
        <dbReference type="ARBA" id="ARBA00007527"/>
    </source>
</evidence>
<comment type="caution">
    <text evidence="6">The sequence shown here is derived from an EMBL/GenBank/DDBJ whole genome shotgun (WGS) entry which is preliminary data.</text>
</comment>